<dbReference type="AlphaFoldDB" id="A0A7K8N3T2"/>
<dbReference type="EMBL" id="VWPT01000030">
    <property type="protein sequence ID" value="NXE47924.1"/>
    <property type="molecule type" value="Genomic_DNA"/>
</dbReference>
<sequence length="89" mass="9599">MASVPSAGCLLAKNHYYRSKCWAGGGVGAGRSCPGWKVLGDFSASWGTRWVFPPLAGLPELLDKCWWIKIFFHCEASPPAVGRKMLSAG</sequence>
<name>A0A7K8N3T2_CASCA</name>
<proteinExistence type="predicted"/>
<keyword evidence="2" id="KW-1185">Reference proteome</keyword>
<dbReference type="Proteomes" id="UP000524187">
    <property type="component" value="Unassembled WGS sequence"/>
</dbReference>
<accession>A0A7K8N3T2</accession>
<comment type="caution">
    <text evidence="1">The sequence shown here is derived from an EMBL/GenBank/DDBJ whole genome shotgun (WGS) entry which is preliminary data.</text>
</comment>
<gene>
    <name evidence="1" type="primary">Ppdpfl</name>
    <name evidence="1" type="ORF">CASCAS_R10835</name>
</gene>
<organism evidence="1 2">
    <name type="scientific">Casuarius casuarius</name>
    <name type="common">Southern cassowary</name>
    <name type="synonym">Struthio casuarius</name>
    <dbReference type="NCBI Taxonomy" id="8787"/>
    <lineage>
        <taxon>Eukaryota</taxon>
        <taxon>Metazoa</taxon>
        <taxon>Chordata</taxon>
        <taxon>Craniata</taxon>
        <taxon>Vertebrata</taxon>
        <taxon>Euteleostomi</taxon>
        <taxon>Archelosauria</taxon>
        <taxon>Archosauria</taxon>
        <taxon>Dinosauria</taxon>
        <taxon>Saurischia</taxon>
        <taxon>Theropoda</taxon>
        <taxon>Coelurosauria</taxon>
        <taxon>Aves</taxon>
        <taxon>Palaeognathae</taxon>
        <taxon>Casuariiformes</taxon>
        <taxon>Casuariidae</taxon>
        <taxon>Casuarius</taxon>
    </lineage>
</organism>
<reference evidence="1 2" key="1">
    <citation type="submission" date="2019-09" db="EMBL/GenBank/DDBJ databases">
        <title>Bird 10,000 Genomes (B10K) Project - Family phase.</title>
        <authorList>
            <person name="Zhang G."/>
        </authorList>
    </citation>
    <scope>NUCLEOTIDE SEQUENCE [LARGE SCALE GENOMIC DNA]</scope>
    <source>
        <strain evidence="1">B10K-LSUMZ-50683</strain>
        <tissue evidence="1">Muscle</tissue>
    </source>
</reference>
<feature type="non-terminal residue" evidence="1">
    <location>
        <position position="89"/>
    </location>
</feature>
<evidence type="ECO:0000313" key="2">
    <source>
        <dbReference type="Proteomes" id="UP000524187"/>
    </source>
</evidence>
<evidence type="ECO:0000313" key="1">
    <source>
        <dbReference type="EMBL" id="NXE47924.1"/>
    </source>
</evidence>
<protein>
    <submittedName>
        <fullName evidence="1">PDPFL protein</fullName>
    </submittedName>
</protein>
<feature type="non-terminal residue" evidence="1">
    <location>
        <position position="1"/>
    </location>
</feature>